<dbReference type="Proteomes" id="UP000464214">
    <property type="component" value="Chromosome"/>
</dbReference>
<evidence type="ECO:0000313" key="1">
    <source>
        <dbReference type="EMBL" id="QHL89221.1"/>
    </source>
</evidence>
<proteinExistence type="predicted"/>
<protein>
    <recommendedName>
        <fullName evidence="3">MarR family transcriptional regulator</fullName>
    </recommendedName>
</protein>
<organism evidence="1 2">
    <name type="scientific">Nibribacter ruber</name>
    <dbReference type="NCBI Taxonomy" id="2698458"/>
    <lineage>
        <taxon>Bacteria</taxon>
        <taxon>Pseudomonadati</taxon>
        <taxon>Bacteroidota</taxon>
        <taxon>Cytophagia</taxon>
        <taxon>Cytophagales</taxon>
        <taxon>Hymenobacteraceae</taxon>
        <taxon>Nibribacter</taxon>
    </lineage>
</organism>
<sequence>MREEDVVLKAIHRLVKGDPSPVHLPLSPDAVSALSGVPVERVVACCKVLECHGYLTSCRVNRNVSYYITNAGISEVKGGKLKLGIFHRVPASYQELR</sequence>
<dbReference type="KEGG" id="nib:GU926_18005"/>
<gene>
    <name evidence="1" type="ORF">GU926_18005</name>
</gene>
<dbReference type="EMBL" id="CP047897">
    <property type="protein sequence ID" value="QHL89221.1"/>
    <property type="molecule type" value="Genomic_DNA"/>
</dbReference>
<dbReference type="AlphaFoldDB" id="A0A6P1P4A9"/>
<name>A0A6P1P4A9_9BACT</name>
<keyword evidence="2" id="KW-1185">Reference proteome</keyword>
<evidence type="ECO:0000313" key="2">
    <source>
        <dbReference type="Proteomes" id="UP000464214"/>
    </source>
</evidence>
<dbReference type="RefSeq" id="WP_160694368.1">
    <property type="nucleotide sequence ID" value="NZ_CP047897.1"/>
</dbReference>
<accession>A0A6P1P4A9</accession>
<reference evidence="1 2" key="1">
    <citation type="submission" date="2020-01" db="EMBL/GenBank/DDBJ databases">
        <authorList>
            <person name="Kim M."/>
        </authorList>
    </citation>
    <scope>NUCLEOTIDE SEQUENCE [LARGE SCALE GENOMIC DNA]</scope>
    <source>
        <strain evidence="1 2">BT10</strain>
    </source>
</reference>
<evidence type="ECO:0008006" key="3">
    <source>
        <dbReference type="Google" id="ProtNLM"/>
    </source>
</evidence>